<reference evidence="1 2" key="1">
    <citation type="submission" date="2018-07" db="EMBL/GenBank/DDBJ databases">
        <title>Genomic Encyclopedia of Type Strains, Phase III (KMG-III): the genomes of soil and plant-associated and newly described type strains.</title>
        <authorList>
            <person name="Whitman W."/>
        </authorList>
    </citation>
    <scope>NUCLEOTIDE SEQUENCE [LARGE SCALE GENOMIC DNA]</scope>
    <source>
        <strain evidence="1 2">CECT 7506</strain>
    </source>
</reference>
<organism evidence="1 2">
    <name type="scientific">Paenibacillus prosopidis</name>
    <dbReference type="NCBI Taxonomy" id="630520"/>
    <lineage>
        <taxon>Bacteria</taxon>
        <taxon>Bacillati</taxon>
        <taxon>Bacillota</taxon>
        <taxon>Bacilli</taxon>
        <taxon>Bacillales</taxon>
        <taxon>Paenibacillaceae</taxon>
        <taxon>Paenibacillus</taxon>
    </lineage>
</organism>
<dbReference type="Pfam" id="PF15428">
    <property type="entry name" value="Imm26"/>
    <property type="match status" value="1"/>
</dbReference>
<sequence>MEIPITAISCGLITVHMPDASQSKFFIFQDLSEILGVEDNYLAEKKIRRFLKLNAPDSKVFFDSEADNCAIYTLKADSMVSVLKAIKIMSVSNLSISDSSIMDITEIMTSWERPKAQKWRTGDIFVFLLDDGVTKAYGQVLILIKRSGAVCALFGDKYSEKDKEKDKLLDPKKILSIVQINTNRLNTFQWEVIGNEDVAIEVTLSPQFTNHYYASHMFHRLANAHFGIVSWQNYYEDMLWKQSE</sequence>
<protein>
    <submittedName>
        <fullName evidence="1">Immunity protein 26 of polymorphic toxin system</fullName>
    </submittedName>
</protein>
<accession>A0A368VJT4</accession>
<gene>
    <name evidence="1" type="ORF">DFP97_1455</name>
</gene>
<dbReference type="Proteomes" id="UP000252415">
    <property type="component" value="Unassembled WGS sequence"/>
</dbReference>
<keyword evidence="2" id="KW-1185">Reference proteome</keyword>
<name>A0A368VJT4_9BACL</name>
<comment type="caution">
    <text evidence="1">The sequence shown here is derived from an EMBL/GenBank/DDBJ whole genome shotgun (WGS) entry which is preliminary data.</text>
</comment>
<evidence type="ECO:0000313" key="1">
    <source>
        <dbReference type="EMBL" id="RCW39917.1"/>
    </source>
</evidence>
<dbReference type="EMBL" id="QPJD01000045">
    <property type="protein sequence ID" value="RCW39917.1"/>
    <property type="molecule type" value="Genomic_DNA"/>
</dbReference>
<dbReference type="RefSeq" id="WP_181873745.1">
    <property type="nucleotide sequence ID" value="NZ_QPJD01000045.1"/>
</dbReference>
<evidence type="ECO:0000313" key="2">
    <source>
        <dbReference type="Proteomes" id="UP000252415"/>
    </source>
</evidence>
<proteinExistence type="predicted"/>
<dbReference type="InterPro" id="IPR029278">
    <property type="entry name" value="Imm26"/>
</dbReference>
<dbReference type="AlphaFoldDB" id="A0A368VJT4"/>